<feature type="transmembrane region" description="Helical" evidence="1">
    <location>
        <begin position="165"/>
        <end position="191"/>
    </location>
</feature>
<sequence length="194" mass="21593">MHKIIFSHIFVLIILFGIWQYNPSVEGIMRTTIFSLVAIEMGFLAYYSKNKLFRVLAIPVWCFFYPYTFSALLGVANVSWGGDAIWSVDGMKPFMVYLGSLVFALVAGTLSVQLILKSFKLNLYVQLVLMPIIALLATFSLHVARVTSIGWGDLLASPINFINELISSITLANVPFVVGLTAIQMMMLILLGDE</sequence>
<gene>
    <name evidence="2" type="ORF">SAMN02910293_02077</name>
</gene>
<feature type="transmembrane region" description="Helical" evidence="1">
    <location>
        <begin position="28"/>
        <end position="48"/>
    </location>
</feature>
<protein>
    <submittedName>
        <fullName evidence="2">Uncharacterized protein</fullName>
    </submittedName>
</protein>
<dbReference type="AlphaFoldDB" id="A0A1G6DAU7"/>
<keyword evidence="1" id="KW-0472">Membrane</keyword>
<dbReference type="RefSeq" id="WP_074486611.1">
    <property type="nucleotide sequence ID" value="NZ_FMXP01000035.1"/>
</dbReference>
<dbReference type="Proteomes" id="UP000182508">
    <property type="component" value="Unassembled WGS sequence"/>
</dbReference>
<evidence type="ECO:0000313" key="3">
    <source>
        <dbReference type="Proteomes" id="UP000182508"/>
    </source>
</evidence>
<organism evidence="2 3">
    <name type="scientific">Streptococcus henryi</name>
    <dbReference type="NCBI Taxonomy" id="439219"/>
    <lineage>
        <taxon>Bacteria</taxon>
        <taxon>Bacillati</taxon>
        <taxon>Bacillota</taxon>
        <taxon>Bacilli</taxon>
        <taxon>Lactobacillales</taxon>
        <taxon>Streptococcaceae</taxon>
        <taxon>Streptococcus</taxon>
    </lineage>
</organism>
<dbReference type="InterPro" id="IPR009793">
    <property type="entry name" value="DUF1361"/>
</dbReference>
<reference evidence="2 3" key="1">
    <citation type="submission" date="2016-10" db="EMBL/GenBank/DDBJ databases">
        <authorList>
            <person name="de Groot N.N."/>
        </authorList>
    </citation>
    <scope>NUCLEOTIDE SEQUENCE [LARGE SCALE GENOMIC DNA]</scope>
    <source>
        <strain evidence="2 3">A-4</strain>
    </source>
</reference>
<dbReference type="EMBL" id="FMXP01000035">
    <property type="protein sequence ID" value="SDB42286.1"/>
    <property type="molecule type" value="Genomic_DNA"/>
</dbReference>
<keyword evidence="3" id="KW-1185">Reference proteome</keyword>
<feature type="transmembrane region" description="Helical" evidence="1">
    <location>
        <begin position="123"/>
        <end position="145"/>
    </location>
</feature>
<evidence type="ECO:0000313" key="2">
    <source>
        <dbReference type="EMBL" id="SDB42286.1"/>
    </source>
</evidence>
<feature type="transmembrane region" description="Helical" evidence="1">
    <location>
        <begin position="96"/>
        <end position="116"/>
    </location>
</feature>
<evidence type="ECO:0000256" key="1">
    <source>
        <dbReference type="SAM" id="Phobius"/>
    </source>
</evidence>
<keyword evidence="1" id="KW-1133">Transmembrane helix</keyword>
<proteinExistence type="predicted"/>
<keyword evidence="1" id="KW-0812">Transmembrane</keyword>
<name>A0A1G6DAU7_9STRE</name>
<feature type="transmembrane region" description="Helical" evidence="1">
    <location>
        <begin position="5"/>
        <end position="22"/>
    </location>
</feature>
<accession>A0A1G6DAU7</accession>
<feature type="transmembrane region" description="Helical" evidence="1">
    <location>
        <begin position="55"/>
        <end position="76"/>
    </location>
</feature>
<dbReference type="Pfam" id="PF07099">
    <property type="entry name" value="DUF1361"/>
    <property type="match status" value="1"/>
</dbReference>